<protein>
    <submittedName>
        <fullName evidence="2">Uncharacterized protein</fullName>
    </submittedName>
</protein>
<evidence type="ECO:0000313" key="3">
    <source>
        <dbReference type="Proteomes" id="UP000799444"/>
    </source>
</evidence>
<comment type="caution">
    <text evidence="2">The sequence shown here is derived from an EMBL/GenBank/DDBJ whole genome shotgun (WGS) entry which is preliminary data.</text>
</comment>
<evidence type="ECO:0000256" key="1">
    <source>
        <dbReference type="SAM" id="MobiDB-lite"/>
    </source>
</evidence>
<keyword evidence="3" id="KW-1185">Reference proteome</keyword>
<dbReference type="EMBL" id="ML996132">
    <property type="protein sequence ID" value="KAF2735754.1"/>
    <property type="molecule type" value="Genomic_DNA"/>
</dbReference>
<reference evidence="2" key="1">
    <citation type="journal article" date="2020" name="Stud. Mycol.">
        <title>101 Dothideomycetes genomes: a test case for predicting lifestyles and emergence of pathogens.</title>
        <authorList>
            <person name="Haridas S."/>
            <person name="Albert R."/>
            <person name="Binder M."/>
            <person name="Bloem J."/>
            <person name="Labutti K."/>
            <person name="Salamov A."/>
            <person name="Andreopoulos B."/>
            <person name="Baker S."/>
            <person name="Barry K."/>
            <person name="Bills G."/>
            <person name="Bluhm B."/>
            <person name="Cannon C."/>
            <person name="Castanera R."/>
            <person name="Culley D."/>
            <person name="Daum C."/>
            <person name="Ezra D."/>
            <person name="Gonzalez J."/>
            <person name="Henrissat B."/>
            <person name="Kuo A."/>
            <person name="Liang C."/>
            <person name="Lipzen A."/>
            <person name="Lutzoni F."/>
            <person name="Magnuson J."/>
            <person name="Mondo S."/>
            <person name="Nolan M."/>
            <person name="Ohm R."/>
            <person name="Pangilinan J."/>
            <person name="Park H.-J."/>
            <person name="Ramirez L."/>
            <person name="Alfaro M."/>
            <person name="Sun H."/>
            <person name="Tritt A."/>
            <person name="Yoshinaga Y."/>
            <person name="Zwiers L.-H."/>
            <person name="Turgeon B."/>
            <person name="Goodwin S."/>
            <person name="Spatafora J."/>
            <person name="Crous P."/>
            <person name="Grigoriev I."/>
        </authorList>
    </citation>
    <scope>NUCLEOTIDE SEQUENCE</scope>
    <source>
        <strain evidence="2">CBS 125425</strain>
    </source>
</reference>
<feature type="compositionally biased region" description="Polar residues" evidence="1">
    <location>
        <begin position="12"/>
        <end position="32"/>
    </location>
</feature>
<sequence length="71" mass="8063">MSKRSAGIYFQPDQSQGRATSRRVQPLLSSRLSPEGALPEARLNPRPHEQDYIDLSRVPVRLPRPGHEYPV</sequence>
<feature type="region of interest" description="Disordered" evidence="1">
    <location>
        <begin position="1"/>
        <end position="51"/>
    </location>
</feature>
<evidence type="ECO:0000313" key="2">
    <source>
        <dbReference type="EMBL" id="KAF2735754.1"/>
    </source>
</evidence>
<dbReference type="OrthoDB" id="288942at2759"/>
<proteinExistence type="predicted"/>
<name>A0A9P4R2Y9_9PLEO</name>
<gene>
    <name evidence="2" type="ORF">EJ04DRAFT_511538</name>
</gene>
<dbReference type="Proteomes" id="UP000799444">
    <property type="component" value="Unassembled WGS sequence"/>
</dbReference>
<accession>A0A9P4R2Y9</accession>
<organism evidence="2 3">
    <name type="scientific">Polyplosphaeria fusca</name>
    <dbReference type="NCBI Taxonomy" id="682080"/>
    <lineage>
        <taxon>Eukaryota</taxon>
        <taxon>Fungi</taxon>
        <taxon>Dikarya</taxon>
        <taxon>Ascomycota</taxon>
        <taxon>Pezizomycotina</taxon>
        <taxon>Dothideomycetes</taxon>
        <taxon>Pleosporomycetidae</taxon>
        <taxon>Pleosporales</taxon>
        <taxon>Tetraplosphaeriaceae</taxon>
        <taxon>Polyplosphaeria</taxon>
    </lineage>
</organism>
<dbReference type="AlphaFoldDB" id="A0A9P4R2Y9"/>